<dbReference type="EMBL" id="JACYTO010000001">
    <property type="protein sequence ID" value="MBD8501771.1"/>
    <property type="molecule type" value="Genomic_DNA"/>
</dbReference>
<accession>A0ABR9B9A1</accession>
<comment type="caution">
    <text evidence="1">The sequence shown here is derived from an EMBL/GenBank/DDBJ whole genome shotgun (WGS) entry which is preliminary data.</text>
</comment>
<evidence type="ECO:0000313" key="2">
    <source>
        <dbReference type="Proteomes" id="UP000603602"/>
    </source>
</evidence>
<keyword evidence="2" id="KW-1185">Reference proteome</keyword>
<dbReference type="RefSeq" id="WP_187716600.1">
    <property type="nucleotide sequence ID" value="NZ_JACTAH010000001.1"/>
</dbReference>
<sequence>MAVLAEAISVIVRKDAVAARLPGGEARFLELVPNRTLCDDQDLYRVGFLSPEETARFTDALQDAGLIFLGDDTCAVDLAVVDQQHGPTTACTWLGFGRADPQGAGQWVSLCWLRAADGSPADLAGALAAQPLATPSGWRYEISLSRQFSFTPNTSA</sequence>
<evidence type="ECO:0000313" key="1">
    <source>
        <dbReference type="EMBL" id="MBD8501771.1"/>
    </source>
</evidence>
<reference evidence="2" key="1">
    <citation type="submission" date="2023-07" db="EMBL/GenBank/DDBJ databases">
        <title>Thauera sp. CAU 1555 isolated from sand of Yaerae Beach.</title>
        <authorList>
            <person name="Kim W."/>
        </authorList>
    </citation>
    <scope>NUCLEOTIDE SEQUENCE [LARGE SCALE GENOMIC DNA]</scope>
    <source>
        <strain evidence="2">CAU 1555</strain>
    </source>
</reference>
<proteinExistence type="predicted"/>
<name>A0ABR9B9A1_9RHOO</name>
<organism evidence="1 2">
    <name type="scientific">Thauera sedimentorum</name>
    <dbReference type="NCBI Taxonomy" id="2767595"/>
    <lineage>
        <taxon>Bacteria</taxon>
        <taxon>Pseudomonadati</taxon>
        <taxon>Pseudomonadota</taxon>
        <taxon>Betaproteobacteria</taxon>
        <taxon>Rhodocyclales</taxon>
        <taxon>Zoogloeaceae</taxon>
        <taxon>Thauera</taxon>
    </lineage>
</organism>
<protein>
    <submittedName>
        <fullName evidence="1">Uncharacterized protein</fullName>
    </submittedName>
</protein>
<gene>
    <name evidence="1" type="ORF">IFO67_02645</name>
</gene>
<dbReference type="Proteomes" id="UP000603602">
    <property type="component" value="Unassembled WGS sequence"/>
</dbReference>